<reference evidence="2 4" key="2">
    <citation type="submission" date="2023-08" db="EMBL/GenBank/DDBJ databases">
        <title>Genomic and mutational analysis of Pseudomonas syringae pv. tagetis EB037 pathogenicity on sunflower.</title>
        <authorList>
            <person name="Maul J.E."/>
        </authorList>
    </citation>
    <scope>NUCLEOTIDE SEQUENCE [LARGE SCALE GENOMIC DNA]</scope>
    <source>
        <strain evidence="2 4">EB037_T1</strain>
    </source>
</reference>
<gene>
    <name evidence="1" type="ORF">ALO44_00629</name>
    <name evidence="2" type="ORF">RA271_22640</name>
</gene>
<reference evidence="1 3" key="1">
    <citation type="submission" date="2015-09" db="EMBL/GenBank/DDBJ databases">
        <title>Genome announcement of multiple Pseudomonas syringae strains.</title>
        <authorList>
            <person name="Thakur S."/>
            <person name="Wang P.W."/>
            <person name="Gong Y."/>
            <person name="Weir B.S."/>
            <person name="Guttman D.S."/>
        </authorList>
    </citation>
    <scope>NUCLEOTIDE SEQUENCE [LARGE SCALE GENOMIC DNA]</scope>
    <source>
        <strain evidence="1 3">ICMP4091</strain>
    </source>
</reference>
<dbReference type="EMBL" id="LJRM01000104">
    <property type="protein sequence ID" value="KPY85479.1"/>
    <property type="molecule type" value="Genomic_DNA"/>
</dbReference>
<organism evidence="1 3">
    <name type="scientific">Pseudomonas syringae pv. tagetis</name>
    <dbReference type="NCBI Taxonomy" id="129140"/>
    <lineage>
        <taxon>Bacteria</taxon>
        <taxon>Pseudomonadati</taxon>
        <taxon>Pseudomonadota</taxon>
        <taxon>Gammaproteobacteria</taxon>
        <taxon>Pseudomonadales</taxon>
        <taxon>Pseudomonadaceae</taxon>
        <taxon>Pseudomonas</taxon>
    </lineage>
</organism>
<dbReference type="Proteomes" id="UP000050474">
    <property type="component" value="Unassembled WGS sequence"/>
</dbReference>
<dbReference type="AlphaFoldDB" id="A0A0Q0CCE5"/>
<keyword evidence="4" id="KW-1185">Reference proteome</keyword>
<proteinExistence type="predicted"/>
<name>A0A0Q0CCE5_9PSED</name>
<dbReference type="STRING" id="129140.ALO44_00629"/>
<dbReference type="InterPro" id="IPR009078">
    <property type="entry name" value="Ferritin-like_SF"/>
</dbReference>
<comment type="caution">
    <text evidence="1">The sequence shown here is derived from an EMBL/GenBank/DDBJ whole genome shotgun (WGS) entry which is preliminary data.</text>
</comment>
<accession>A0A0Q0CCE5</accession>
<evidence type="ECO:0000313" key="3">
    <source>
        <dbReference type="Proteomes" id="UP000050474"/>
    </source>
</evidence>
<protein>
    <recommendedName>
        <fullName evidence="5">Ferritin/DPS protein domain-containing protein</fullName>
    </recommendedName>
</protein>
<dbReference type="EMBL" id="JAVCQK010000019">
    <property type="protein sequence ID" value="MFH7517965.1"/>
    <property type="molecule type" value="Genomic_DNA"/>
</dbReference>
<dbReference type="SUPFAM" id="SSF47240">
    <property type="entry name" value="Ferritin-like"/>
    <property type="match status" value="1"/>
</dbReference>
<evidence type="ECO:0000313" key="1">
    <source>
        <dbReference type="EMBL" id="KPY85479.1"/>
    </source>
</evidence>
<dbReference type="GeneID" id="96221139"/>
<dbReference type="PATRIC" id="fig|129140.3.peg.845"/>
<evidence type="ECO:0000313" key="4">
    <source>
        <dbReference type="Proteomes" id="UP001610657"/>
    </source>
</evidence>
<evidence type="ECO:0000313" key="2">
    <source>
        <dbReference type="EMBL" id="MFH7517965.1"/>
    </source>
</evidence>
<dbReference type="RefSeq" id="WP_147479837.1">
    <property type="nucleotide sequence ID" value="NZ_CP092923.1"/>
</dbReference>
<dbReference type="SMR" id="A0A0Q0CCE5"/>
<dbReference type="Proteomes" id="UP001610657">
    <property type="component" value="Unassembled WGS sequence"/>
</dbReference>
<evidence type="ECO:0008006" key="5">
    <source>
        <dbReference type="Google" id="ProtNLM"/>
    </source>
</evidence>
<sequence length="454" mass="51658">MKSYNVRHEVNAITINEMLAELSSESFQIAFEKSGRCMHAEYSVAQATENLLNILTLLRRASHIIAGSLVAIRSYELEIETAHHLYSCSLAVDKIRTRLTELRVEKSKIEDWQDISGFASCTATLEADSDLVFVSVIYLGYFQLIQCKISEYLSFSDPILDMPSRRLLTETNSFLDDARTWFQGSCRYADNGASFAWIKKFSSQIRDLIICELRDGPQSKDAETEGVSTVRQRKAQRDPRLKVFANSRHYSTEDLPSLESAKSQRKMKFMDTFRTQRDELDAIETFANVLFDLRGSNFEFELFLARLVSDEARHSEMGHQWLSGVGYDPFCVPCSTIGIDVRTTMQPYTAFAQINIFGELQQVASLRRFALEAKASGDELSANALDFTNADELMHVKVGREWLKRIALWQCTSFDKVQEVARVEAIDRLHDLGIINEDYKSTITIKEMAAIIGE</sequence>